<evidence type="ECO:0000313" key="2">
    <source>
        <dbReference type="EMBL" id="KAK3735847.1"/>
    </source>
</evidence>
<proteinExistence type="predicted"/>
<reference evidence="2" key="1">
    <citation type="journal article" date="2023" name="G3 (Bethesda)">
        <title>A reference genome for the long-term kleptoplast-retaining sea slug Elysia crispata morphotype clarki.</title>
        <authorList>
            <person name="Eastman K.E."/>
            <person name="Pendleton A.L."/>
            <person name="Shaikh M.A."/>
            <person name="Suttiyut T."/>
            <person name="Ogas R."/>
            <person name="Tomko P."/>
            <person name="Gavelis G."/>
            <person name="Widhalm J.R."/>
            <person name="Wisecaver J.H."/>
        </authorList>
    </citation>
    <scope>NUCLEOTIDE SEQUENCE</scope>
    <source>
        <strain evidence="2">ECLA1</strain>
    </source>
</reference>
<keyword evidence="1" id="KW-0812">Transmembrane</keyword>
<keyword evidence="1" id="KW-1133">Transmembrane helix</keyword>
<dbReference type="Proteomes" id="UP001283361">
    <property type="component" value="Unassembled WGS sequence"/>
</dbReference>
<dbReference type="AlphaFoldDB" id="A0AAE1CU04"/>
<accession>A0AAE1CU04</accession>
<dbReference type="EMBL" id="JAWDGP010006763">
    <property type="protein sequence ID" value="KAK3735847.1"/>
    <property type="molecule type" value="Genomic_DNA"/>
</dbReference>
<evidence type="ECO:0000313" key="3">
    <source>
        <dbReference type="Proteomes" id="UP001283361"/>
    </source>
</evidence>
<sequence length="116" mass="13469">MDAWNWNIQRGSSPGICRVSQAQIMVSDILLTSFLLPLICFISTKDNLARSTLAASGTQEGEKARTCLRFHRPPRVLRVARTFTQKSHVKRPRRINRELSFQDRLRLQNKLEEPRH</sequence>
<comment type="caution">
    <text evidence="2">The sequence shown here is derived from an EMBL/GenBank/DDBJ whole genome shotgun (WGS) entry which is preliminary data.</text>
</comment>
<protein>
    <submittedName>
        <fullName evidence="2">Uncharacterized protein</fullName>
    </submittedName>
</protein>
<gene>
    <name evidence="2" type="ORF">RRG08_041039</name>
</gene>
<keyword evidence="3" id="KW-1185">Reference proteome</keyword>
<feature type="transmembrane region" description="Helical" evidence="1">
    <location>
        <begin position="20"/>
        <end position="42"/>
    </location>
</feature>
<name>A0AAE1CU04_9GAST</name>
<organism evidence="2 3">
    <name type="scientific">Elysia crispata</name>
    <name type="common">lettuce slug</name>
    <dbReference type="NCBI Taxonomy" id="231223"/>
    <lineage>
        <taxon>Eukaryota</taxon>
        <taxon>Metazoa</taxon>
        <taxon>Spiralia</taxon>
        <taxon>Lophotrochozoa</taxon>
        <taxon>Mollusca</taxon>
        <taxon>Gastropoda</taxon>
        <taxon>Heterobranchia</taxon>
        <taxon>Euthyneura</taxon>
        <taxon>Panpulmonata</taxon>
        <taxon>Sacoglossa</taxon>
        <taxon>Placobranchoidea</taxon>
        <taxon>Plakobranchidae</taxon>
        <taxon>Elysia</taxon>
    </lineage>
</organism>
<keyword evidence="1" id="KW-0472">Membrane</keyword>
<evidence type="ECO:0000256" key="1">
    <source>
        <dbReference type="SAM" id="Phobius"/>
    </source>
</evidence>